<dbReference type="Proteomes" id="UP000827892">
    <property type="component" value="Chromosome II"/>
</dbReference>
<accession>A0AAE9DN71</accession>
<name>A0AAE9DN71_CAEBR</name>
<evidence type="ECO:0000313" key="2">
    <source>
        <dbReference type="Proteomes" id="UP000827892"/>
    </source>
</evidence>
<organism evidence="1 2">
    <name type="scientific">Caenorhabditis briggsae</name>
    <dbReference type="NCBI Taxonomy" id="6238"/>
    <lineage>
        <taxon>Eukaryota</taxon>
        <taxon>Metazoa</taxon>
        <taxon>Ecdysozoa</taxon>
        <taxon>Nematoda</taxon>
        <taxon>Chromadorea</taxon>
        <taxon>Rhabditida</taxon>
        <taxon>Rhabditina</taxon>
        <taxon>Rhabditomorpha</taxon>
        <taxon>Rhabditoidea</taxon>
        <taxon>Rhabditidae</taxon>
        <taxon>Peloderinae</taxon>
        <taxon>Caenorhabditis</taxon>
    </lineage>
</organism>
<evidence type="ECO:0000313" key="1">
    <source>
        <dbReference type="EMBL" id="ULU07840.1"/>
    </source>
</evidence>
<dbReference type="AlphaFoldDB" id="A0AAE9DN71"/>
<reference evidence="1 2" key="1">
    <citation type="submission" date="2022-05" db="EMBL/GenBank/DDBJ databases">
        <title>Chromosome-level reference genomes for two strains of Caenorhabditis briggsae: an improved platform for comparative genomics.</title>
        <authorList>
            <person name="Stevens L."/>
            <person name="Andersen E.C."/>
        </authorList>
    </citation>
    <scope>NUCLEOTIDE SEQUENCE [LARGE SCALE GENOMIC DNA]</scope>
    <source>
        <strain evidence="1">QX1410_ONT</strain>
        <tissue evidence="1">Whole-organism</tissue>
    </source>
</reference>
<gene>
    <name evidence="1" type="ORF">L3Y34_019102</name>
</gene>
<dbReference type="EMBL" id="CP090892">
    <property type="protein sequence ID" value="ULU07840.1"/>
    <property type="molecule type" value="Genomic_DNA"/>
</dbReference>
<proteinExistence type="predicted"/>
<sequence length="263" mass="30531">MHNLKTIIDMTMAEIFKFQKDMKMSQNLWKDGFKSNLLGSFGRKIVHTLNDFLTDVHRLDPVPPTLTNPWFKKYFIRGSSLIKNQSKALEPLNPISVSIQTLEKEWLDFRRSIRRDFDVKNVNRTALVLHNLENLVQNQTISYDEILKSESGKLEKCVFQHGKNFYKLSENYEAEETKSTTNEVWEVLDNIHDTLRMAFTNDPIEEGISQEVARTCLNFAMQKFYDSSNSHYTKPSTLLKLILLKHSGIVPSITEKISIRTPS</sequence>
<protein>
    <submittedName>
        <fullName evidence="1">Uncharacterized protein</fullName>
    </submittedName>
</protein>